<keyword evidence="2" id="KW-1185">Reference proteome</keyword>
<name>A0ACC1XY94_MELAZ</name>
<evidence type="ECO:0000313" key="1">
    <source>
        <dbReference type="EMBL" id="KAJ4716396.1"/>
    </source>
</evidence>
<accession>A0ACC1XY94</accession>
<protein>
    <submittedName>
        <fullName evidence="1">BAT2 domain protein</fullName>
    </submittedName>
</protein>
<sequence>MEDDNKSKHENNNPPPEQEKETENQVTKTDPVPEKTGGWGGWGFSPLSVFSDLQKAAQEISRNASVVAERAAKSIADMQLSEESESLKEEEGKEKEKEKEEPAAEKESDDEDDKLRKSALDKLEKASEESFLGQGLKVFDNSVENFASGAWQALGSVWKGNLPAGSVPPSLIETGKAFTAKGMQVLEFVGKETLDLLITETGIEVEKNPKDAEQKGDEDQLYEEVTFDRCFYIYGGPEQLEELEALSSHYALLFNRRKAKLSSEQKSVYDGKLKQVQQIFSLSTEVHGNGVESDKGKKVESGTEGSDDEMKNLHDISVSKAADMAAGFTSAVAGLPVNDIIQRTAGRLESLHSEGVHRISEMCCFAVSQLLMLGKSIISNANKVLDEDADGDMLNIDWPEDSVEKAKIIRTKAQSMTGYVEAISNSFITGISDVAEAYQAAMKGATANSHEVPQQTSVQEKVNAFSDHLRADQTTALGKIQDGLQYLTYLVLSTSVPAAT</sequence>
<proteinExistence type="predicted"/>
<gene>
    <name evidence="1" type="ORF">OWV82_011420</name>
</gene>
<dbReference type="Proteomes" id="UP001164539">
    <property type="component" value="Chromosome 6"/>
</dbReference>
<dbReference type="EMBL" id="CM051399">
    <property type="protein sequence ID" value="KAJ4716396.1"/>
    <property type="molecule type" value="Genomic_DNA"/>
</dbReference>
<organism evidence="1 2">
    <name type="scientific">Melia azedarach</name>
    <name type="common">Chinaberry tree</name>
    <dbReference type="NCBI Taxonomy" id="155640"/>
    <lineage>
        <taxon>Eukaryota</taxon>
        <taxon>Viridiplantae</taxon>
        <taxon>Streptophyta</taxon>
        <taxon>Embryophyta</taxon>
        <taxon>Tracheophyta</taxon>
        <taxon>Spermatophyta</taxon>
        <taxon>Magnoliopsida</taxon>
        <taxon>eudicotyledons</taxon>
        <taxon>Gunneridae</taxon>
        <taxon>Pentapetalae</taxon>
        <taxon>rosids</taxon>
        <taxon>malvids</taxon>
        <taxon>Sapindales</taxon>
        <taxon>Meliaceae</taxon>
        <taxon>Melia</taxon>
    </lineage>
</organism>
<reference evidence="1 2" key="1">
    <citation type="journal article" date="2023" name="Science">
        <title>Complex scaffold remodeling in plant triterpene biosynthesis.</title>
        <authorList>
            <person name="De La Pena R."/>
            <person name="Hodgson H."/>
            <person name="Liu J.C."/>
            <person name="Stephenson M.J."/>
            <person name="Martin A.C."/>
            <person name="Owen C."/>
            <person name="Harkess A."/>
            <person name="Leebens-Mack J."/>
            <person name="Jimenez L.E."/>
            <person name="Osbourn A."/>
            <person name="Sattely E.S."/>
        </authorList>
    </citation>
    <scope>NUCLEOTIDE SEQUENCE [LARGE SCALE GENOMIC DNA]</scope>
    <source>
        <strain evidence="2">cv. JPN11</strain>
        <tissue evidence="1">Leaf</tissue>
    </source>
</reference>
<comment type="caution">
    <text evidence="1">The sequence shown here is derived from an EMBL/GenBank/DDBJ whole genome shotgun (WGS) entry which is preliminary data.</text>
</comment>
<evidence type="ECO:0000313" key="2">
    <source>
        <dbReference type="Proteomes" id="UP001164539"/>
    </source>
</evidence>